<dbReference type="GO" id="GO:0006508">
    <property type="term" value="P:proteolysis"/>
    <property type="evidence" value="ECO:0007669"/>
    <property type="project" value="TreeGrafter"/>
</dbReference>
<dbReference type="FunFam" id="2.20.100.10:FF:000005">
    <property type="entry name" value="ADAM metallopeptidase with thrombospondin type 1 motif 9"/>
    <property type="match status" value="2"/>
</dbReference>
<reference evidence="6" key="1">
    <citation type="submission" date="2022-11" db="UniProtKB">
        <authorList>
            <consortium name="WormBaseParasite"/>
        </authorList>
    </citation>
    <scope>IDENTIFICATION</scope>
</reference>
<dbReference type="Gene3D" id="2.20.100.10">
    <property type="entry name" value="Thrombospondin type-1 (TSP1) repeat"/>
    <property type="match status" value="2"/>
</dbReference>
<sequence length="166" mass="18888">MSGCHSFDQPLAVQTCAHQTCPQWIVGDWNDCSETCGQGFQERVVECLSPEDGQILSPENCSEVDVPSKRQPCFVKICDDTINGVWRADKWSKCSTPCGRGRRTRRVRCVDEKTGFSVDHSLCGSRKPPQQKICRFNRCPKWKRDKWSEVNFALSVGTIYFYISKA</sequence>
<dbReference type="InterPro" id="IPR036383">
    <property type="entry name" value="TSP1_rpt_sf"/>
</dbReference>
<name>A0A915KJ56_ROMCU</name>
<evidence type="ECO:0000256" key="3">
    <source>
        <dbReference type="ARBA" id="ARBA00022729"/>
    </source>
</evidence>
<dbReference type="PANTHER" id="PTHR13723:SF303">
    <property type="match status" value="1"/>
</dbReference>
<dbReference type="InterPro" id="IPR000884">
    <property type="entry name" value="TSP1_rpt"/>
</dbReference>
<dbReference type="GO" id="GO:0005576">
    <property type="term" value="C:extracellular region"/>
    <property type="evidence" value="ECO:0007669"/>
    <property type="project" value="UniProtKB-SubCell"/>
</dbReference>
<keyword evidence="3" id="KW-0732">Signal</keyword>
<comment type="subcellular location">
    <subcellularLocation>
        <location evidence="1">Secreted</location>
    </subcellularLocation>
</comment>
<evidence type="ECO:0000313" key="6">
    <source>
        <dbReference type="WBParaSite" id="nRc.2.0.1.t38860-RA"/>
    </source>
</evidence>
<evidence type="ECO:0000256" key="1">
    <source>
        <dbReference type="ARBA" id="ARBA00004613"/>
    </source>
</evidence>
<dbReference type="GO" id="GO:0031012">
    <property type="term" value="C:extracellular matrix"/>
    <property type="evidence" value="ECO:0007669"/>
    <property type="project" value="TreeGrafter"/>
</dbReference>
<dbReference type="SMART" id="SM00209">
    <property type="entry name" value="TSP1"/>
    <property type="match status" value="2"/>
</dbReference>
<protein>
    <submittedName>
        <fullName evidence="6">Uncharacterized protein</fullName>
    </submittedName>
</protein>
<accession>A0A915KJ56</accession>
<evidence type="ECO:0000256" key="4">
    <source>
        <dbReference type="ARBA" id="ARBA00022737"/>
    </source>
</evidence>
<dbReference type="InterPro" id="IPR050439">
    <property type="entry name" value="ADAMTS_ADAMTS-like"/>
</dbReference>
<dbReference type="PROSITE" id="PS50092">
    <property type="entry name" value="TSP1"/>
    <property type="match status" value="2"/>
</dbReference>
<keyword evidence="5" id="KW-1185">Reference proteome</keyword>
<dbReference type="GO" id="GO:0004222">
    <property type="term" value="F:metalloendopeptidase activity"/>
    <property type="evidence" value="ECO:0007669"/>
    <property type="project" value="TreeGrafter"/>
</dbReference>
<keyword evidence="4" id="KW-0677">Repeat</keyword>
<dbReference type="Pfam" id="PF19030">
    <property type="entry name" value="TSP1_ADAMTS"/>
    <property type="match status" value="2"/>
</dbReference>
<dbReference type="OMA" id="RKSCPKW"/>
<dbReference type="Proteomes" id="UP000887565">
    <property type="component" value="Unplaced"/>
</dbReference>
<evidence type="ECO:0000313" key="5">
    <source>
        <dbReference type="Proteomes" id="UP000887565"/>
    </source>
</evidence>
<dbReference type="SUPFAM" id="SSF82895">
    <property type="entry name" value="TSP-1 type 1 repeat"/>
    <property type="match status" value="2"/>
</dbReference>
<dbReference type="PANTHER" id="PTHR13723">
    <property type="entry name" value="ADAMTS A DISINTEGRIN AND METALLOPROTEASE WITH THROMBOSPONDIN MOTIFS PROTEASE"/>
    <property type="match status" value="1"/>
</dbReference>
<evidence type="ECO:0000256" key="2">
    <source>
        <dbReference type="ARBA" id="ARBA00022525"/>
    </source>
</evidence>
<dbReference type="GO" id="GO:0009653">
    <property type="term" value="P:anatomical structure morphogenesis"/>
    <property type="evidence" value="ECO:0007669"/>
    <property type="project" value="UniProtKB-ARBA"/>
</dbReference>
<keyword evidence="2" id="KW-0964">Secreted</keyword>
<dbReference type="WBParaSite" id="nRc.2.0.1.t38860-RA">
    <property type="protein sequence ID" value="nRc.2.0.1.t38860-RA"/>
    <property type="gene ID" value="nRc.2.0.1.g38860"/>
</dbReference>
<dbReference type="GO" id="GO:0030198">
    <property type="term" value="P:extracellular matrix organization"/>
    <property type="evidence" value="ECO:0007669"/>
    <property type="project" value="TreeGrafter"/>
</dbReference>
<organism evidence="5 6">
    <name type="scientific">Romanomermis culicivorax</name>
    <name type="common">Nematode worm</name>
    <dbReference type="NCBI Taxonomy" id="13658"/>
    <lineage>
        <taxon>Eukaryota</taxon>
        <taxon>Metazoa</taxon>
        <taxon>Ecdysozoa</taxon>
        <taxon>Nematoda</taxon>
        <taxon>Enoplea</taxon>
        <taxon>Dorylaimia</taxon>
        <taxon>Mermithida</taxon>
        <taxon>Mermithoidea</taxon>
        <taxon>Mermithidae</taxon>
        <taxon>Romanomermis</taxon>
    </lineage>
</organism>
<dbReference type="AlphaFoldDB" id="A0A915KJ56"/>
<proteinExistence type="predicted"/>